<feature type="region of interest" description="Disordered" evidence="6">
    <location>
        <begin position="1243"/>
        <end position="1270"/>
    </location>
</feature>
<keyword evidence="1" id="KW-0808">Transferase</keyword>
<dbReference type="Pfam" id="PF08238">
    <property type="entry name" value="Sel1"/>
    <property type="match status" value="3"/>
</dbReference>
<feature type="binding site" evidence="4">
    <location>
        <position position="368"/>
    </location>
    <ligand>
        <name>ATP</name>
        <dbReference type="ChEBI" id="CHEBI:30616"/>
    </ligand>
</feature>
<reference evidence="8 9" key="1">
    <citation type="submission" date="2024-04" db="EMBL/GenBank/DDBJ databases">
        <title>Tritrichomonas musculus Genome.</title>
        <authorList>
            <person name="Alves-Ferreira E."/>
            <person name="Grigg M."/>
            <person name="Lorenzi H."/>
            <person name="Galac M."/>
        </authorList>
    </citation>
    <scope>NUCLEOTIDE SEQUENCE [LARGE SCALE GENOMIC DNA]</scope>
    <source>
        <strain evidence="8 9">EAF2021</strain>
    </source>
</reference>
<sequence>MSSSNAFIESYKLSLNGFDKKIVQTEGYYNIYELVDQKTGKQYAGRYIVFERNKKRMFYRELEIMINYSIPSPFIVQFIGYSIQTRKTSKKKETGYLIYDKCYMNPLSTIFELDESKLEEIGWNDTKKFIVIYGIASGMSYLHSKDILHRDLKPENIFLDDYLFPKIGNFVAAVEMDADISVSNTVQQSTPAYMAPEFFEDALQYIRTPEIDVYFFGMTMYEIINNRRLFSNWTLAQIAEEVIKGERPEFDETFPDCYRKLIGKCWSQNPKDRPTFEEIVKELNTNPEFAENINLGEFYNYIEYLKDPESYSGKITKIEIEKKEKHLSIDLLPIDLSRFERIKEIGEGGFATVYKVFEKATGNIYACKISKDETNSMDDGNIKNIEREITVMSKINFCSVVEFIGFNPKNFKDKERATIITEFIPNYSLDVILDCERKGQSISEWDDTHKLITIYGIARGMSYLHSLNILHRDLKPGNIFLDEYLFPKIGDFGMSKIIQDESITESMDQRSCMKGTPAYISPEIHFERLYSKPGDVYAFGMIVYEIITGEKTFEGFNIYQIIFNVIHGYRPSFKHPISKCYRDLIQYCWHENPQERPTFDEIVDVLKNNPEFIIDSVDEHLFKEYIEYIEETPNLEGTTKSTLEEEGKFQKVSIDLTQAEEEDYDETFFADFVDLDDYEKVELIKKGQMYNEYEVRKKKTGQLYLAKISNIKIEKLSRDELIRLSREANIMSQIIHPSIVKFLGYSPTDFSNRHHPVLITELTKKGTLSQVLKEHRKLDSTSRLIIMYGISSGMSYLHSHKILHRNLNPDSIYVDEYLHPKIGNFELSSRIHTLESMTFQSISGLKGRPSYSSPEILQRNEYSESGDVYSFGMLVYELITGEIPFKGNNSINYIMDEVIMKSKRPEINDEVEESYRELIEICWSQEPSDRPTFSEITSILKNDERFIKDDVDKDKYHIYVKYIEESNIEFYSNTRSVELGELIKSKKQTNGNTNETLQTTNNTDSNSDPETKESTSKNFEMKIKTNDESEKAGLNEDKLEIEKYEETKNNTIEISKADGNEYFEDEGEDNKKIFECNEKLKERNLNDTDNIKYLIEKEENIEELLLKEDMQLIGQEDNNEKTKNNSINNNNPMKNKEKDNKNIDNIENNELFDNKEYNENLEGKEGEIRSIRMKDSQEEIFEELYLHNPKEFEEIQLIEKEIKYDNNEKEKSLNEKEHIKDNIEHLPEQSPDEDKQFINPKEEEEIREDNKIKANSDNEKGINKNKENQEVNIIDDNKEINEFIEYNKNDERDMKTEHVNDEQEKSEEAQIINLENDEEYEKEQPFKAINKESGENEIKSNKVFKEKENENKNKTTFEENTLIEDKENNVNEGINKMNENKENHEVNENDEKDETIDVRERNVTSIFIGDSEKEEETQEEIKVESKEVITETPIYTMISPDSGERSRTINDNEDNNEETKETMKVENSQEEAIEGMIERRETRKLMKFLDEHCDNEYISCIFDRIFNESISFYLEMCEEGISINNIVSHHKYGVYLIYNGVPNQYNEEYDTIMKEAEEHLKISIEGGHLISYFSLSRLYHDIYKKYSEAFQYASEGSDKGEKNCQFLVGYFMTRGIGHHRDFIGGIENMILSGNEELIEPFSTDVGLYYASKVKQRTTNKNISFKIPFQYEEPIENKEEEEREEEERKTRIDNQEVKEKNVRRENEEENRRRAFEWFEKAYKYHKTRASINNLGICFMTGFGVHRDIEKAITLFQEGLSLGYSEMKTHLSFIYENNEIGKNIEEEYNEDEEEANTKFQLECKTKLNEINCMKEKIEAILRNYKNKEFEEVKKNLEPLIDMNHPVAKYIDGMMKYYGEGIKRNVEESYEIMHKLSTEGIERATKFIEEHF</sequence>
<keyword evidence="2 4" id="KW-0547">Nucleotide-binding</keyword>
<dbReference type="PANTHER" id="PTHR44329">
    <property type="entry name" value="SERINE/THREONINE-PROTEIN KINASE TNNI3K-RELATED"/>
    <property type="match status" value="1"/>
</dbReference>
<dbReference type="InterPro" id="IPR006597">
    <property type="entry name" value="Sel1-like"/>
</dbReference>
<gene>
    <name evidence="8" type="ORF">M9Y10_019663</name>
</gene>
<feature type="compositionally biased region" description="Basic and acidic residues" evidence="6">
    <location>
        <begin position="1322"/>
        <end position="1369"/>
    </location>
</feature>
<evidence type="ECO:0000256" key="1">
    <source>
        <dbReference type="ARBA" id="ARBA00022527"/>
    </source>
</evidence>
<evidence type="ECO:0000256" key="5">
    <source>
        <dbReference type="SAM" id="Coils"/>
    </source>
</evidence>
<dbReference type="InterPro" id="IPR017441">
    <property type="entry name" value="Protein_kinase_ATP_BS"/>
</dbReference>
<keyword evidence="1" id="KW-0418">Kinase</keyword>
<evidence type="ECO:0000256" key="6">
    <source>
        <dbReference type="SAM" id="MobiDB-lite"/>
    </source>
</evidence>
<dbReference type="SUPFAM" id="SSF56112">
    <property type="entry name" value="Protein kinase-like (PK-like)"/>
    <property type="match status" value="3"/>
</dbReference>
<feature type="domain" description="Protein kinase" evidence="7">
    <location>
        <begin position="339"/>
        <end position="612"/>
    </location>
</feature>
<feature type="compositionally biased region" description="Basic and acidic residues" evidence="6">
    <location>
        <begin position="1286"/>
        <end position="1308"/>
    </location>
</feature>
<evidence type="ECO:0000313" key="8">
    <source>
        <dbReference type="EMBL" id="KAK8847085.1"/>
    </source>
</evidence>
<feature type="compositionally biased region" description="Basic and acidic residues" evidence="6">
    <location>
        <begin position="1248"/>
        <end position="1270"/>
    </location>
</feature>
<organism evidence="8 9">
    <name type="scientific">Tritrichomonas musculus</name>
    <dbReference type="NCBI Taxonomy" id="1915356"/>
    <lineage>
        <taxon>Eukaryota</taxon>
        <taxon>Metamonada</taxon>
        <taxon>Parabasalia</taxon>
        <taxon>Tritrichomonadida</taxon>
        <taxon>Tritrichomonadidae</taxon>
        <taxon>Tritrichomonas</taxon>
    </lineage>
</organism>
<keyword evidence="9" id="KW-1185">Reference proteome</keyword>
<feature type="compositionally biased region" description="Basic and acidic residues" evidence="6">
    <location>
        <begin position="1009"/>
        <end position="1033"/>
    </location>
</feature>
<dbReference type="EMBL" id="JAPFFF010000028">
    <property type="protein sequence ID" value="KAK8847085.1"/>
    <property type="molecule type" value="Genomic_DNA"/>
</dbReference>
<dbReference type="InterPro" id="IPR000719">
    <property type="entry name" value="Prot_kinase_dom"/>
</dbReference>
<dbReference type="PROSITE" id="PS00107">
    <property type="entry name" value="PROTEIN_KINASE_ATP"/>
    <property type="match status" value="1"/>
</dbReference>
<dbReference type="Gene3D" id="1.25.40.10">
    <property type="entry name" value="Tetratricopeptide repeat domain"/>
    <property type="match status" value="2"/>
</dbReference>
<dbReference type="SMART" id="SM00220">
    <property type="entry name" value="S_TKc"/>
    <property type="match status" value="3"/>
</dbReference>
<dbReference type="InterPro" id="IPR011009">
    <property type="entry name" value="Kinase-like_dom_sf"/>
</dbReference>
<dbReference type="PROSITE" id="PS50011">
    <property type="entry name" value="PROTEIN_KINASE_DOM"/>
    <property type="match status" value="3"/>
</dbReference>
<evidence type="ECO:0000313" key="9">
    <source>
        <dbReference type="Proteomes" id="UP001470230"/>
    </source>
</evidence>
<evidence type="ECO:0000256" key="3">
    <source>
        <dbReference type="ARBA" id="ARBA00022840"/>
    </source>
</evidence>
<dbReference type="InterPro" id="IPR051681">
    <property type="entry name" value="Ser/Thr_Kinases-Pseudokinases"/>
</dbReference>
<feature type="coiled-coil region" evidence="5">
    <location>
        <begin position="1674"/>
        <end position="1711"/>
    </location>
</feature>
<feature type="domain" description="Protein kinase" evidence="7">
    <location>
        <begin position="1"/>
        <end position="289"/>
    </location>
</feature>
<protein>
    <recommendedName>
        <fullName evidence="7">Protein kinase domain-containing protein</fullName>
    </recommendedName>
</protein>
<feature type="domain" description="Protein kinase" evidence="7">
    <location>
        <begin position="678"/>
        <end position="947"/>
    </location>
</feature>
<evidence type="ECO:0000256" key="4">
    <source>
        <dbReference type="PROSITE-ProRule" id="PRU10141"/>
    </source>
</evidence>
<dbReference type="Pfam" id="PF00069">
    <property type="entry name" value="Pkinase"/>
    <property type="match status" value="2"/>
</dbReference>
<comment type="caution">
    <text evidence="8">The sequence shown here is derived from an EMBL/GenBank/DDBJ whole genome shotgun (WGS) entry which is preliminary data.</text>
</comment>
<feature type="region of interest" description="Disordered" evidence="6">
    <location>
        <begin position="989"/>
        <end position="1033"/>
    </location>
</feature>
<dbReference type="SUPFAM" id="SSF81901">
    <property type="entry name" value="HCP-like"/>
    <property type="match status" value="2"/>
</dbReference>
<keyword evidence="5" id="KW-0175">Coiled coil</keyword>
<name>A0ABR2HJ84_9EUKA</name>
<dbReference type="InterPro" id="IPR001245">
    <property type="entry name" value="Ser-Thr/Tyr_kinase_cat_dom"/>
</dbReference>
<keyword evidence="3 4" id="KW-0067">ATP-binding</keyword>
<dbReference type="InterPro" id="IPR008271">
    <property type="entry name" value="Ser/Thr_kinase_AS"/>
</dbReference>
<feature type="region of interest" description="Disordered" evidence="6">
    <location>
        <begin position="1437"/>
        <end position="1469"/>
    </location>
</feature>
<dbReference type="Gene3D" id="1.10.510.10">
    <property type="entry name" value="Transferase(Phosphotransferase) domain 1"/>
    <property type="match status" value="3"/>
</dbReference>
<dbReference type="SMART" id="SM00671">
    <property type="entry name" value="SEL1"/>
    <property type="match status" value="3"/>
</dbReference>
<feature type="compositionally biased region" description="Low complexity" evidence="6">
    <location>
        <begin position="1124"/>
        <end position="1133"/>
    </location>
</feature>
<feature type="region of interest" description="Disordered" evidence="6">
    <location>
        <begin position="1286"/>
        <end position="1369"/>
    </location>
</feature>
<feature type="compositionally biased region" description="Low complexity" evidence="6">
    <location>
        <begin position="989"/>
        <end position="1003"/>
    </location>
</feature>
<feature type="region of interest" description="Disordered" evidence="6">
    <location>
        <begin position="1115"/>
        <end position="1141"/>
    </location>
</feature>
<evidence type="ECO:0000256" key="2">
    <source>
        <dbReference type="ARBA" id="ARBA00022741"/>
    </source>
</evidence>
<keyword evidence="1" id="KW-0723">Serine/threonine-protein kinase</keyword>
<evidence type="ECO:0000259" key="7">
    <source>
        <dbReference type="PROSITE" id="PS50011"/>
    </source>
</evidence>
<dbReference type="Pfam" id="PF07714">
    <property type="entry name" value="PK_Tyr_Ser-Thr"/>
    <property type="match status" value="1"/>
</dbReference>
<accession>A0ABR2HJ84</accession>
<dbReference type="InterPro" id="IPR011990">
    <property type="entry name" value="TPR-like_helical_dom_sf"/>
</dbReference>
<proteinExistence type="predicted"/>
<dbReference type="PROSITE" id="PS00108">
    <property type="entry name" value="PROTEIN_KINASE_ST"/>
    <property type="match status" value="2"/>
</dbReference>
<dbReference type="PANTHER" id="PTHR44329:SF214">
    <property type="entry name" value="PROTEIN KINASE DOMAIN-CONTAINING PROTEIN"/>
    <property type="match status" value="1"/>
</dbReference>
<dbReference type="Proteomes" id="UP001470230">
    <property type="component" value="Unassembled WGS sequence"/>
</dbReference>